<evidence type="ECO:0000313" key="1">
    <source>
        <dbReference type="EMBL" id="EZA58138.1"/>
    </source>
</evidence>
<reference evidence="1 2" key="1">
    <citation type="journal article" date="2014" name="Curr. Biol.">
        <title>The genome of the clonal raider ant Cerapachys biroi.</title>
        <authorList>
            <person name="Oxley P.R."/>
            <person name="Ji L."/>
            <person name="Fetter-Pruneda I."/>
            <person name="McKenzie S.K."/>
            <person name="Li C."/>
            <person name="Hu H."/>
            <person name="Zhang G."/>
            <person name="Kronauer D.J."/>
        </authorList>
    </citation>
    <scope>NUCLEOTIDE SEQUENCE [LARGE SCALE GENOMIC DNA]</scope>
</reference>
<proteinExistence type="predicted"/>
<accession>A0A026WQD5</accession>
<dbReference type="EMBL" id="KK107132">
    <property type="protein sequence ID" value="EZA58138.1"/>
    <property type="molecule type" value="Genomic_DNA"/>
</dbReference>
<name>A0A026WQD5_OOCBI</name>
<evidence type="ECO:0000313" key="2">
    <source>
        <dbReference type="Proteomes" id="UP000053097"/>
    </source>
</evidence>
<keyword evidence="2" id="KW-1185">Reference proteome</keyword>
<dbReference type="Proteomes" id="UP000053097">
    <property type="component" value="Unassembled WGS sequence"/>
</dbReference>
<sequence>MYALEKTLNIESVNTRAWRKKDSSSRVCNAYQWYSFYAIENAVYAERMNASSDKEFSNVIHTVKGCCTLRVLQV</sequence>
<organism evidence="1 2">
    <name type="scientific">Ooceraea biroi</name>
    <name type="common">Clonal raider ant</name>
    <name type="synonym">Cerapachys biroi</name>
    <dbReference type="NCBI Taxonomy" id="2015173"/>
    <lineage>
        <taxon>Eukaryota</taxon>
        <taxon>Metazoa</taxon>
        <taxon>Ecdysozoa</taxon>
        <taxon>Arthropoda</taxon>
        <taxon>Hexapoda</taxon>
        <taxon>Insecta</taxon>
        <taxon>Pterygota</taxon>
        <taxon>Neoptera</taxon>
        <taxon>Endopterygota</taxon>
        <taxon>Hymenoptera</taxon>
        <taxon>Apocrita</taxon>
        <taxon>Aculeata</taxon>
        <taxon>Formicoidea</taxon>
        <taxon>Formicidae</taxon>
        <taxon>Dorylinae</taxon>
        <taxon>Ooceraea</taxon>
    </lineage>
</organism>
<gene>
    <name evidence="1" type="ORF">X777_01866</name>
</gene>
<protein>
    <submittedName>
        <fullName evidence="1">Uncharacterized protein</fullName>
    </submittedName>
</protein>
<dbReference type="AlphaFoldDB" id="A0A026WQD5"/>